<gene>
    <name evidence="1" type="ORF">FAVT5_2619</name>
</gene>
<evidence type="ECO:0000313" key="2">
    <source>
        <dbReference type="Proteomes" id="UP000501793"/>
    </source>
</evidence>
<sequence>MPPRIAVCQPATQPIPQGQCDHNQTDNVRPYNLGCAKKWCGKTGSGHLQSHDRGSGDEHEGIQPGMWLHRFSWILHVEYVLFNIDCIIEQGVRESDRALWGADRLSRLFVGSREVWHCFGKSCRIKMYHSFCLHRRDSNGTSITASAICFQRPGAVHRCPHHGDPPRSPPWYLRE</sequence>
<protein>
    <submittedName>
        <fullName evidence="1">Uncharacterized protein</fullName>
    </submittedName>
</protein>
<organism evidence="1 2">
    <name type="scientific">Kyrpidia spormannii</name>
    <dbReference type="NCBI Taxonomy" id="2055160"/>
    <lineage>
        <taxon>Bacteria</taxon>
        <taxon>Bacillati</taxon>
        <taxon>Bacillota</taxon>
        <taxon>Bacilli</taxon>
        <taxon>Bacillales</taxon>
        <taxon>Alicyclobacillaceae</taxon>
        <taxon>Kyrpidia</taxon>
    </lineage>
</organism>
<evidence type="ECO:0000313" key="1">
    <source>
        <dbReference type="EMBL" id="CAB3393913.1"/>
    </source>
</evidence>
<dbReference type="EMBL" id="LR792684">
    <property type="protein sequence ID" value="CAB3393913.1"/>
    <property type="molecule type" value="Genomic_DNA"/>
</dbReference>
<keyword evidence="2" id="KW-1185">Reference proteome</keyword>
<proteinExistence type="predicted"/>
<dbReference type="Proteomes" id="UP000501793">
    <property type="component" value="Chromosome"/>
</dbReference>
<accession>A0ACA8ZAP1</accession>
<name>A0ACA8ZAP1_9BACL</name>
<reference evidence="1" key="1">
    <citation type="submission" date="2020-04" db="EMBL/GenBank/DDBJ databases">
        <authorList>
            <person name="Hogendoorn C."/>
        </authorList>
    </citation>
    <scope>NUCLEOTIDE SEQUENCE</scope>
    <source>
        <strain evidence="1">FAVT5</strain>
    </source>
</reference>